<evidence type="ECO:0000256" key="4">
    <source>
        <dbReference type="ARBA" id="ARBA00022705"/>
    </source>
</evidence>
<dbReference type="PeptideAtlas" id="Q8BY66"/>
<comment type="similarity">
    <text evidence="2">Belongs to the MCM10 family.</text>
</comment>
<name>Q8BY66_MOUSE</name>
<dbReference type="EMBL" id="AK041749">
    <property type="protein sequence ID" value="BAC31053.1"/>
    <property type="molecule type" value="mRNA"/>
</dbReference>
<comment type="subcellular location">
    <subcellularLocation>
        <location evidence="1">Nucleus</location>
    </subcellularLocation>
</comment>
<protein>
    <recommendedName>
        <fullName evidence="3">Protein MCM10 homolog</fullName>
    </recommendedName>
</protein>
<dbReference type="GO" id="GO:0005634">
    <property type="term" value="C:nucleus"/>
    <property type="evidence" value="ECO:0007669"/>
    <property type="project" value="UniProtKB-SubCell"/>
</dbReference>
<keyword evidence="11" id="KW-0539">Nucleus</keyword>
<reference evidence="14" key="3">
    <citation type="journal article" date="2000" name="Genome Res.">
        <title>RIKEN integrated sequence analysis (RISA) system--384-format sequencing pipeline with 384 multicapillary sequencer.</title>
        <authorList>
            <person name="Shibata K."/>
            <person name="Itoh M."/>
            <person name="Aizawa K."/>
            <person name="Nagaoka S."/>
            <person name="Sasaki N."/>
            <person name="Carninci P."/>
            <person name="Konno H."/>
            <person name="Akiyama J."/>
            <person name="Nishi K."/>
            <person name="Kitsunai T."/>
            <person name="Tashiro H."/>
            <person name="Itoh M."/>
            <person name="Sumi N."/>
            <person name="Ishii Y."/>
            <person name="Nakamura S."/>
            <person name="Hazama M."/>
            <person name="Nishine T."/>
            <person name="Harada A."/>
            <person name="Yamamoto R."/>
            <person name="Matsumoto H."/>
            <person name="Sakaguchi S."/>
            <person name="Ikegami T."/>
            <person name="Kashiwagi K."/>
            <person name="Fujiwake S."/>
            <person name="Inoue K."/>
            <person name="Togawa Y."/>
            <person name="Izawa M."/>
            <person name="Ohara E."/>
            <person name="Watahiki M."/>
            <person name="Yoneda Y."/>
            <person name="Ishikawa T."/>
            <person name="Ozawa K."/>
            <person name="Tanaka T."/>
            <person name="Matsuura S."/>
            <person name="Kawai J."/>
            <person name="Okazaki Y."/>
            <person name="Muramatsu M."/>
            <person name="Inoue Y."/>
            <person name="Kira A."/>
            <person name="Hayashizaki Y."/>
        </authorList>
    </citation>
    <scope>NUCLEOTIDE SEQUENCE</scope>
    <source>
        <strain evidence="14">C57BL/6J</strain>
        <tissue evidence="14">Thymus</tissue>
    </source>
</reference>
<evidence type="ECO:0000256" key="7">
    <source>
        <dbReference type="ARBA" id="ARBA00022771"/>
    </source>
</evidence>
<organism evidence="14">
    <name type="scientific">Mus musculus</name>
    <name type="common">Mouse</name>
    <dbReference type="NCBI Taxonomy" id="10090"/>
    <lineage>
        <taxon>Eukaryota</taxon>
        <taxon>Metazoa</taxon>
        <taxon>Chordata</taxon>
        <taxon>Craniata</taxon>
        <taxon>Vertebrata</taxon>
        <taxon>Euteleostomi</taxon>
        <taxon>Mammalia</taxon>
        <taxon>Eutheria</taxon>
        <taxon>Euarchontoglires</taxon>
        <taxon>Glires</taxon>
        <taxon>Rodentia</taxon>
        <taxon>Myomorpha</taxon>
        <taxon>Muroidea</taxon>
        <taxon>Muridae</taxon>
        <taxon>Murinae</taxon>
        <taxon>Mus</taxon>
        <taxon>Mus</taxon>
    </lineage>
</organism>
<gene>
    <name evidence="15" type="primary">Mcm10</name>
</gene>
<dbReference type="GO" id="GO:0003690">
    <property type="term" value="F:double-stranded DNA binding"/>
    <property type="evidence" value="ECO:0007669"/>
    <property type="project" value="InterPro"/>
</dbReference>
<evidence type="ECO:0000256" key="5">
    <source>
        <dbReference type="ARBA" id="ARBA00022723"/>
    </source>
</evidence>
<dbReference type="MGI" id="MGI:1917274">
    <property type="gene designation" value="Mcm10"/>
</dbReference>
<feature type="domain" description="Zinc finger Mcm10/DnaG-type" evidence="12">
    <location>
        <begin position="118"/>
        <end position="163"/>
    </location>
</feature>
<keyword evidence="6" id="KW-0227">DNA damage</keyword>
<dbReference type="GO" id="GO:0008270">
    <property type="term" value="F:zinc ion binding"/>
    <property type="evidence" value="ECO:0007669"/>
    <property type="project" value="UniProtKB-KW"/>
</dbReference>
<dbReference type="UCSC" id="uc008ifj.1">
    <property type="organism name" value="mouse"/>
</dbReference>
<reference evidence="14" key="8">
    <citation type="journal article" date="2005" name="Science">
        <title>Antisense Transcription in the Mammalian Transcriptome.</title>
        <authorList>
            <consortium name="RIKEN Genome Exploration Research Group and Genome Science Group (Genome Network Project Core Group) and the FANTOM Consortium"/>
        </authorList>
    </citation>
    <scope>NUCLEOTIDE SEQUENCE</scope>
    <source>
        <strain evidence="14">C57BL/6J</strain>
        <tissue evidence="14">Thymus</tissue>
    </source>
</reference>
<dbReference type="AGR" id="MGI:1917274"/>
<dbReference type="Pfam" id="PF22379">
    <property type="entry name" value="OB_MCM10"/>
    <property type="match status" value="1"/>
</dbReference>
<keyword evidence="5" id="KW-0479">Metal-binding</keyword>
<dbReference type="PANTHER" id="PTHR13454:SF11">
    <property type="entry name" value="PROTEIN MCM10 HOMOLOG"/>
    <property type="match status" value="1"/>
</dbReference>
<evidence type="ECO:0000256" key="1">
    <source>
        <dbReference type="ARBA" id="ARBA00004123"/>
    </source>
</evidence>
<dbReference type="InterPro" id="IPR040184">
    <property type="entry name" value="Mcm10"/>
</dbReference>
<evidence type="ECO:0000256" key="10">
    <source>
        <dbReference type="ARBA" id="ARBA00023125"/>
    </source>
</evidence>
<reference evidence="14" key="2">
    <citation type="journal article" date="2000" name="Genome Res.">
        <title>Normalization and subtraction of cap-trapper-selected cDNAs to prepare full-length cDNA libraries for rapid discovery of new genes.</title>
        <authorList>
            <person name="Carninci P."/>
            <person name="Shibata Y."/>
            <person name="Hayatsu N."/>
            <person name="Sugahara Y."/>
            <person name="Shibata K."/>
            <person name="Itoh M."/>
            <person name="Konno H."/>
            <person name="Okazaki Y."/>
            <person name="Muramatsu M."/>
            <person name="Hayashizaki Y."/>
        </authorList>
    </citation>
    <scope>NUCLEOTIDE SEQUENCE</scope>
    <source>
        <strain evidence="14">C57BL/6J</strain>
        <tissue evidence="14">Thymus</tissue>
    </source>
</reference>
<evidence type="ECO:0000313" key="15">
    <source>
        <dbReference type="MGI" id="MGI:1917274"/>
    </source>
</evidence>
<dbReference type="GO" id="GO:0006974">
    <property type="term" value="P:DNA damage response"/>
    <property type="evidence" value="ECO:0007669"/>
    <property type="project" value="UniProtKB-KW"/>
</dbReference>
<evidence type="ECO:0000256" key="2">
    <source>
        <dbReference type="ARBA" id="ARBA00009679"/>
    </source>
</evidence>
<dbReference type="InterPro" id="IPR012340">
    <property type="entry name" value="NA-bd_OB-fold"/>
</dbReference>
<evidence type="ECO:0000256" key="9">
    <source>
        <dbReference type="ARBA" id="ARBA00023054"/>
    </source>
</evidence>
<reference evidence="14" key="4">
    <citation type="journal article" date="2001" name="Nature">
        <title>Functional annotation of a full-length mouse cDNA collection.</title>
        <authorList>
            <consortium name="The RIKEN Genome Exploration Research Group Phase II Team and the FANTOM Consortium"/>
        </authorList>
    </citation>
    <scope>NUCLEOTIDE SEQUENCE</scope>
    <source>
        <strain evidence="14">C57BL/6J</strain>
        <tissue evidence="14">Thymus</tissue>
    </source>
</reference>
<evidence type="ECO:0000259" key="13">
    <source>
        <dbReference type="Pfam" id="PF22379"/>
    </source>
</evidence>
<dbReference type="InterPro" id="IPR015408">
    <property type="entry name" value="Znf_Mcm10/DnaG"/>
</dbReference>
<dbReference type="Pfam" id="PF09329">
    <property type="entry name" value="zf-primase"/>
    <property type="match status" value="1"/>
</dbReference>
<evidence type="ECO:0000256" key="6">
    <source>
        <dbReference type="ARBA" id="ARBA00022763"/>
    </source>
</evidence>
<accession>Q8BY66</accession>
<keyword evidence="8" id="KW-0862">Zinc</keyword>
<dbReference type="InterPro" id="IPR055065">
    <property type="entry name" value="OB_MCM10"/>
</dbReference>
<keyword evidence="10" id="KW-0238">DNA-binding</keyword>
<dbReference type="PANTHER" id="PTHR13454">
    <property type="entry name" value="PROTEIN MCM10 HOMOLOG"/>
    <property type="match status" value="1"/>
</dbReference>
<dbReference type="Gene3D" id="2.40.50.140">
    <property type="entry name" value="Nucleic acid-binding proteins"/>
    <property type="match status" value="1"/>
</dbReference>
<proteinExistence type="evidence at transcript level"/>
<reference evidence="14" key="7">
    <citation type="journal article" date="2005" name="Science">
        <title>The Transcriptional Landscape of the Mammalian Genome.</title>
        <authorList>
            <consortium name="The FANTOM Consortium"/>
            <consortium name="Riken Genome Exploration Research Group and Genome Science Group (Genome Network Project Core Group)"/>
        </authorList>
    </citation>
    <scope>NUCLEOTIDE SEQUENCE</scope>
    <source>
        <strain evidence="14">C57BL/6J</strain>
        <tissue evidence="14">Thymus</tissue>
    </source>
</reference>
<reference evidence="14" key="6">
    <citation type="journal article" date="2002" name="Nature">
        <title>Analysis of the mouse transcriptome based on functional annotation of 60,770 full-length cDNAs.</title>
        <authorList>
            <consortium name="The FANTOM Consortium and the RIKEN Genome Exploration Research Group Phase I and II Team"/>
        </authorList>
    </citation>
    <scope>NUCLEOTIDE SEQUENCE</scope>
    <source>
        <strain evidence="14">C57BL/6J</strain>
        <tissue evidence="14">Thymus</tissue>
    </source>
</reference>
<evidence type="ECO:0000256" key="3">
    <source>
        <dbReference type="ARBA" id="ARBA00017770"/>
    </source>
</evidence>
<sequence>MSRKMAGRKLIRLPQIKEKMATENLEETDWVTFGVILRKVTPQSATSGQTFSIWKLNDLHDLTQCVSLFLFGDVHKDLWKTEQGTVIGLLNANPMKPKDGLKEVCLSIDHPQKVLIMGEAMDLGACKAKKKNGEPCTQTVNLHDCEYCQYHIRAQYKKLSAKRTDLQSTFSGGRIPKKFRKGTSLKERLCQDGFYYGGVSSESFAASR</sequence>
<keyword evidence="7" id="KW-0863">Zinc-finger</keyword>
<keyword evidence="9" id="KW-0175">Coiled coil</keyword>
<feature type="domain" description="MCM10 OB-fold" evidence="13">
    <location>
        <begin position="1"/>
        <end position="115"/>
    </location>
</feature>
<dbReference type="GO" id="GO:0006270">
    <property type="term" value="P:DNA replication initiation"/>
    <property type="evidence" value="ECO:0007669"/>
    <property type="project" value="InterPro"/>
</dbReference>
<reference evidence="14" key="5">
    <citation type="submission" date="2001-07" db="EMBL/GenBank/DDBJ databases">
        <authorList>
            <person name="Adachi J."/>
            <person name="Aizawa K."/>
            <person name="Akimura T."/>
            <person name="Arakawa T."/>
            <person name="Bono H."/>
            <person name="Carninci P."/>
            <person name="Fukuda S."/>
            <person name="Furuno M."/>
            <person name="Hanagaki T."/>
            <person name="Hara A."/>
            <person name="Hashizume W."/>
            <person name="Hayashida K."/>
            <person name="Hayatsu N."/>
            <person name="Hiramoto K."/>
            <person name="Hiraoka T."/>
            <person name="Hirozane T."/>
            <person name="Hori F."/>
            <person name="Imotani K."/>
            <person name="Ishii Y."/>
            <person name="Itoh M."/>
            <person name="Kagawa I."/>
            <person name="Kasukawa T."/>
            <person name="Katoh H."/>
            <person name="Kawai J."/>
            <person name="Kojima Y."/>
            <person name="Kondo S."/>
            <person name="Konno H."/>
            <person name="Kouda M."/>
            <person name="Koya S."/>
            <person name="Kurihara C."/>
            <person name="Matsuyama T."/>
            <person name="Miyazaki A."/>
            <person name="Murata M."/>
            <person name="Nakamura M."/>
            <person name="Nishi K."/>
            <person name="Nomura K."/>
            <person name="Numazaki R."/>
            <person name="Ohno M."/>
            <person name="Ohsato N."/>
            <person name="Okazaki Y."/>
            <person name="Saito R."/>
            <person name="Saitoh H."/>
            <person name="Sakai C."/>
            <person name="Sakai K."/>
            <person name="Sakazume N."/>
            <person name="Sano H."/>
            <person name="Sasaki D."/>
            <person name="Shibata K."/>
            <person name="Shinagawa A."/>
            <person name="Shiraki T."/>
            <person name="Sogabe Y."/>
            <person name="Tagami M."/>
            <person name="Tagawa A."/>
            <person name="Takahashi F."/>
            <person name="Takaku-Akahira S."/>
            <person name="Takeda Y."/>
            <person name="Tanaka T."/>
            <person name="Tomaru A."/>
            <person name="Toya T."/>
            <person name="Yasunishi A."/>
            <person name="Muramatsu M."/>
            <person name="Hayashizaki Y."/>
        </authorList>
    </citation>
    <scope>NUCLEOTIDE SEQUENCE</scope>
    <source>
        <strain evidence="14">C57BL/6J</strain>
        <tissue evidence="14">Thymus</tissue>
    </source>
</reference>
<dbReference type="GO" id="GO:0003697">
    <property type="term" value="F:single-stranded DNA binding"/>
    <property type="evidence" value="ECO:0007669"/>
    <property type="project" value="InterPro"/>
</dbReference>
<evidence type="ECO:0000259" key="12">
    <source>
        <dbReference type="Pfam" id="PF09329"/>
    </source>
</evidence>
<evidence type="ECO:0000256" key="11">
    <source>
        <dbReference type="ARBA" id="ARBA00023242"/>
    </source>
</evidence>
<reference evidence="14" key="1">
    <citation type="journal article" date="1999" name="Methods Enzymol.">
        <title>High-efficiency full-length cDNA cloning.</title>
        <authorList>
            <person name="Carninci P."/>
            <person name="Hayashizaki Y."/>
        </authorList>
    </citation>
    <scope>NUCLEOTIDE SEQUENCE</scope>
    <source>
        <strain evidence="14">C57BL/6J</strain>
        <tissue evidence="14">Thymus</tissue>
    </source>
</reference>
<evidence type="ECO:0000256" key="8">
    <source>
        <dbReference type="ARBA" id="ARBA00022833"/>
    </source>
</evidence>
<keyword evidence="4" id="KW-0235">DNA replication</keyword>
<dbReference type="AlphaFoldDB" id="Q8BY66"/>
<dbReference type="FunFam" id="2.40.50.140:FF:000167">
    <property type="entry name" value="Minichromosome maintenance 10 replication initiation factor"/>
    <property type="match status" value="1"/>
</dbReference>
<evidence type="ECO:0000313" key="14">
    <source>
        <dbReference type="EMBL" id="BAC31053.1"/>
    </source>
</evidence>